<accession>A0A1I5BKT6</accession>
<evidence type="ECO:0000313" key="3">
    <source>
        <dbReference type="Proteomes" id="UP000198806"/>
    </source>
</evidence>
<name>A0A1I5BKT6_9FIRM</name>
<reference evidence="2 3" key="1">
    <citation type="submission" date="2016-10" db="EMBL/GenBank/DDBJ databases">
        <authorList>
            <person name="de Groot N.N."/>
        </authorList>
    </citation>
    <scope>NUCLEOTIDE SEQUENCE [LARGE SCALE GENOMIC DNA]</scope>
    <source>
        <strain evidence="2 3">DSM 1283</strain>
    </source>
</reference>
<dbReference type="Proteomes" id="UP000198806">
    <property type="component" value="Unassembled WGS sequence"/>
</dbReference>
<keyword evidence="1" id="KW-1133">Transmembrane helix</keyword>
<organism evidence="2 3">
    <name type="scientific">Anaerocolumna aminovalerica</name>
    <dbReference type="NCBI Taxonomy" id="1527"/>
    <lineage>
        <taxon>Bacteria</taxon>
        <taxon>Bacillati</taxon>
        <taxon>Bacillota</taxon>
        <taxon>Clostridia</taxon>
        <taxon>Lachnospirales</taxon>
        <taxon>Lachnospiraceae</taxon>
        <taxon>Anaerocolumna</taxon>
    </lineage>
</organism>
<sequence length="60" mass="6745">MNKRIVLLAGLIIFGVYMVIDKFITPIALWISVPLLIISIVMILYGGLKPKDSIDKEKET</sequence>
<evidence type="ECO:0000313" key="2">
    <source>
        <dbReference type="EMBL" id="SFN75394.1"/>
    </source>
</evidence>
<keyword evidence="3" id="KW-1185">Reference proteome</keyword>
<feature type="transmembrane region" description="Helical" evidence="1">
    <location>
        <begin position="28"/>
        <end position="48"/>
    </location>
</feature>
<gene>
    <name evidence="2" type="ORF">SAMN04489757_10172</name>
</gene>
<protein>
    <submittedName>
        <fullName evidence="2">Uncharacterized protein</fullName>
    </submittedName>
</protein>
<dbReference type="STRING" id="1527.SAMN04489757_10172"/>
<dbReference type="AlphaFoldDB" id="A0A1I5BKT6"/>
<dbReference type="RefSeq" id="WP_091683459.1">
    <property type="nucleotide sequence ID" value="NZ_BAABFM010000003.1"/>
</dbReference>
<dbReference type="EMBL" id="FOWD01000001">
    <property type="protein sequence ID" value="SFN75394.1"/>
    <property type="molecule type" value="Genomic_DNA"/>
</dbReference>
<proteinExistence type="predicted"/>
<keyword evidence="1" id="KW-0812">Transmembrane</keyword>
<evidence type="ECO:0000256" key="1">
    <source>
        <dbReference type="SAM" id="Phobius"/>
    </source>
</evidence>
<keyword evidence="1" id="KW-0472">Membrane</keyword>